<dbReference type="PROSITE" id="PS50142">
    <property type="entry name" value="RNASE_3_2"/>
    <property type="match status" value="1"/>
</dbReference>
<dbReference type="InterPro" id="IPR014720">
    <property type="entry name" value="dsRBD_dom"/>
</dbReference>
<evidence type="ECO:0000313" key="13">
    <source>
        <dbReference type="Proteomes" id="UP000034192"/>
    </source>
</evidence>
<feature type="binding site" evidence="9">
    <location>
        <position position="52"/>
    </location>
    <ligand>
        <name>Mg(2+)</name>
        <dbReference type="ChEBI" id="CHEBI:18420"/>
    </ligand>
</feature>
<organism evidence="12 13">
    <name type="scientific">Candidatus Woesebacteria bacterium GW2011_GWB1_44_11b</name>
    <dbReference type="NCBI Taxonomy" id="1618580"/>
    <lineage>
        <taxon>Bacteria</taxon>
        <taxon>Candidatus Woeseibacteriota</taxon>
    </lineage>
</organism>
<feature type="binding site" evidence="9">
    <location>
        <position position="127"/>
    </location>
    <ligand>
        <name>Mg(2+)</name>
        <dbReference type="ChEBI" id="CHEBI:18420"/>
    </ligand>
</feature>
<dbReference type="Proteomes" id="UP000034192">
    <property type="component" value="Unassembled WGS sequence"/>
</dbReference>
<dbReference type="SUPFAM" id="SSF54768">
    <property type="entry name" value="dsRNA-binding domain-like"/>
    <property type="match status" value="1"/>
</dbReference>
<keyword evidence="3 9" id="KW-0698">rRNA processing</keyword>
<keyword evidence="9" id="KW-0460">Magnesium</keyword>
<comment type="cofactor">
    <cofactor evidence="9">
        <name>Mg(2+)</name>
        <dbReference type="ChEBI" id="CHEBI:18420"/>
    </cofactor>
</comment>
<dbReference type="Gene3D" id="1.10.1520.10">
    <property type="entry name" value="Ribonuclease III domain"/>
    <property type="match status" value="1"/>
</dbReference>
<dbReference type="EC" id="3.1.26.3" evidence="9"/>
<feature type="active site" evidence="9">
    <location>
        <position position="127"/>
    </location>
</feature>
<dbReference type="InterPro" id="IPR000999">
    <property type="entry name" value="RNase_III_dom"/>
</dbReference>
<evidence type="ECO:0000259" key="10">
    <source>
        <dbReference type="PROSITE" id="PS50137"/>
    </source>
</evidence>
<gene>
    <name evidence="9" type="primary">rnc</name>
    <name evidence="12" type="ORF">UW21_C0004G0004</name>
</gene>
<evidence type="ECO:0000256" key="1">
    <source>
        <dbReference type="ARBA" id="ARBA00000109"/>
    </source>
</evidence>
<dbReference type="SMART" id="SM00535">
    <property type="entry name" value="RIBOc"/>
    <property type="match status" value="1"/>
</dbReference>
<comment type="subcellular location">
    <subcellularLocation>
        <location evidence="9">Cytoplasm</location>
    </subcellularLocation>
</comment>
<keyword evidence="9" id="KW-0479">Metal-binding</keyword>
<dbReference type="HAMAP" id="MF_00104">
    <property type="entry name" value="RNase_III"/>
    <property type="match status" value="1"/>
</dbReference>
<keyword evidence="7 9" id="KW-0378">Hydrolase</keyword>
<evidence type="ECO:0000256" key="3">
    <source>
        <dbReference type="ARBA" id="ARBA00022552"/>
    </source>
</evidence>
<dbReference type="PANTHER" id="PTHR11207">
    <property type="entry name" value="RIBONUCLEASE III"/>
    <property type="match status" value="1"/>
</dbReference>
<dbReference type="GO" id="GO:0003725">
    <property type="term" value="F:double-stranded RNA binding"/>
    <property type="evidence" value="ECO:0007669"/>
    <property type="project" value="TreeGrafter"/>
</dbReference>
<dbReference type="GO" id="GO:0006364">
    <property type="term" value="P:rRNA processing"/>
    <property type="evidence" value="ECO:0007669"/>
    <property type="project" value="UniProtKB-UniRule"/>
</dbReference>
<dbReference type="SMART" id="SM00358">
    <property type="entry name" value="DSRM"/>
    <property type="match status" value="1"/>
</dbReference>
<comment type="similarity">
    <text evidence="2">Belongs to the ribonuclease III family.</text>
</comment>
<dbReference type="InterPro" id="IPR036389">
    <property type="entry name" value="RNase_III_sf"/>
</dbReference>
<dbReference type="InterPro" id="IPR011907">
    <property type="entry name" value="RNase_III"/>
</dbReference>
<dbReference type="Pfam" id="PF14622">
    <property type="entry name" value="Ribonucleas_3_3"/>
    <property type="match status" value="1"/>
</dbReference>
<sequence length="237" mass="26615">MFQICFFMDISILEKALGYEFKNKDLLFEALTHRSYLNENQEWKLPHNERLEFLGDAVLELASTEQLFLNYSNGEGELTAFRAALVNAESLANAAKEIGINDFLLLSKGEAKEIGKARQEILGNTYESVVGAIYLDGGFSAASEFVSRSLFVKLEEIIKQGLYRDPKSKFQEEAQAKLGITPHYQVIRDWGPDHNKNFLVGVFLGNEKVIEAEGKSKQEAELRAAQKALEVKGWNGS</sequence>
<reference evidence="12 13" key="1">
    <citation type="journal article" date="2015" name="Nature">
        <title>rRNA introns, odd ribosomes, and small enigmatic genomes across a large radiation of phyla.</title>
        <authorList>
            <person name="Brown C.T."/>
            <person name="Hug L.A."/>
            <person name="Thomas B.C."/>
            <person name="Sharon I."/>
            <person name="Castelle C.J."/>
            <person name="Singh A."/>
            <person name="Wilkins M.J."/>
            <person name="Williams K.H."/>
            <person name="Banfield J.F."/>
        </authorList>
    </citation>
    <scope>NUCLEOTIDE SEQUENCE [LARGE SCALE GENOMIC DNA]</scope>
</reference>
<feature type="domain" description="DRBM" evidence="10">
    <location>
        <begin position="165"/>
        <end position="230"/>
    </location>
</feature>
<feature type="domain" description="RNase III" evidence="11">
    <location>
        <begin position="10"/>
        <end position="138"/>
    </location>
</feature>
<evidence type="ECO:0000256" key="7">
    <source>
        <dbReference type="ARBA" id="ARBA00022801"/>
    </source>
</evidence>
<name>A0A0G1JFA1_9BACT</name>
<dbReference type="AlphaFoldDB" id="A0A0G1JFA1"/>
<dbReference type="GO" id="GO:0005737">
    <property type="term" value="C:cytoplasm"/>
    <property type="evidence" value="ECO:0007669"/>
    <property type="project" value="UniProtKB-SubCell"/>
</dbReference>
<dbReference type="Gene3D" id="3.30.160.20">
    <property type="match status" value="1"/>
</dbReference>
<dbReference type="GO" id="GO:0010468">
    <property type="term" value="P:regulation of gene expression"/>
    <property type="evidence" value="ECO:0007669"/>
    <property type="project" value="TreeGrafter"/>
</dbReference>
<dbReference type="SUPFAM" id="SSF69065">
    <property type="entry name" value="RNase III domain-like"/>
    <property type="match status" value="1"/>
</dbReference>
<dbReference type="PATRIC" id="fig|1618580.3.peg.69"/>
<dbReference type="GO" id="GO:0008033">
    <property type="term" value="P:tRNA processing"/>
    <property type="evidence" value="ECO:0007669"/>
    <property type="project" value="UniProtKB-KW"/>
</dbReference>
<dbReference type="PROSITE" id="PS50137">
    <property type="entry name" value="DS_RBD"/>
    <property type="match status" value="1"/>
</dbReference>
<keyword evidence="9" id="KW-0819">tRNA processing</keyword>
<accession>A0A0G1JFA1</accession>
<dbReference type="GO" id="GO:0004525">
    <property type="term" value="F:ribonuclease III activity"/>
    <property type="evidence" value="ECO:0007669"/>
    <property type="project" value="UniProtKB-UniRule"/>
</dbReference>
<dbReference type="CDD" id="cd10845">
    <property type="entry name" value="DSRM_RNAse_III_family"/>
    <property type="match status" value="1"/>
</dbReference>
<dbReference type="FunFam" id="1.10.1520.10:FF:000001">
    <property type="entry name" value="Ribonuclease 3"/>
    <property type="match status" value="1"/>
</dbReference>
<keyword evidence="4 9" id="KW-0507">mRNA processing</keyword>
<protein>
    <recommendedName>
        <fullName evidence="9">Ribonuclease 3</fullName>
        <ecNumber evidence="9">3.1.26.3</ecNumber>
    </recommendedName>
    <alternativeName>
        <fullName evidence="9">Ribonuclease III</fullName>
        <shortName evidence="9">RNase III</shortName>
    </alternativeName>
</protein>
<dbReference type="PROSITE" id="PS00517">
    <property type="entry name" value="RNASE_3_1"/>
    <property type="match status" value="1"/>
</dbReference>
<evidence type="ECO:0000256" key="6">
    <source>
        <dbReference type="ARBA" id="ARBA00022759"/>
    </source>
</evidence>
<dbReference type="NCBIfam" id="TIGR02191">
    <property type="entry name" value="RNaseIII"/>
    <property type="match status" value="1"/>
</dbReference>
<keyword evidence="9" id="KW-0699">rRNA-binding</keyword>
<dbReference type="PANTHER" id="PTHR11207:SF0">
    <property type="entry name" value="RIBONUCLEASE 3"/>
    <property type="match status" value="1"/>
</dbReference>
<keyword evidence="5 9" id="KW-0540">Nuclease</keyword>
<evidence type="ECO:0000256" key="8">
    <source>
        <dbReference type="ARBA" id="ARBA00022884"/>
    </source>
</evidence>
<keyword evidence="9" id="KW-0963">Cytoplasm</keyword>
<keyword evidence="8 9" id="KW-0694">RNA-binding</keyword>
<dbReference type="Pfam" id="PF00035">
    <property type="entry name" value="dsrm"/>
    <property type="match status" value="1"/>
</dbReference>
<keyword evidence="6 9" id="KW-0255">Endonuclease</keyword>
<comment type="caution">
    <text evidence="12">The sequence shown here is derived from an EMBL/GenBank/DDBJ whole genome shotgun (WGS) entry which is preliminary data.</text>
</comment>
<evidence type="ECO:0000259" key="11">
    <source>
        <dbReference type="PROSITE" id="PS50142"/>
    </source>
</evidence>
<comment type="subunit">
    <text evidence="9">Homodimer.</text>
</comment>
<dbReference type="GO" id="GO:0006397">
    <property type="term" value="P:mRNA processing"/>
    <property type="evidence" value="ECO:0007669"/>
    <property type="project" value="UniProtKB-UniRule"/>
</dbReference>
<evidence type="ECO:0000256" key="2">
    <source>
        <dbReference type="ARBA" id="ARBA00010183"/>
    </source>
</evidence>
<evidence type="ECO:0000313" key="12">
    <source>
        <dbReference type="EMBL" id="KKT34084.1"/>
    </source>
</evidence>
<evidence type="ECO:0000256" key="4">
    <source>
        <dbReference type="ARBA" id="ARBA00022664"/>
    </source>
</evidence>
<feature type="binding site" evidence="9">
    <location>
        <position position="124"/>
    </location>
    <ligand>
        <name>Mg(2+)</name>
        <dbReference type="ChEBI" id="CHEBI:18420"/>
    </ligand>
</feature>
<comment type="function">
    <text evidence="9">Digests double-stranded RNA. Involved in the processing of primary rRNA transcript to yield the immediate precursors to the large and small rRNAs (23S and 16S). Processes some mRNAs, and tRNAs when they are encoded in the rRNA operon. Processes pre-crRNA and tracrRNA of type II CRISPR loci if present in the organism.</text>
</comment>
<evidence type="ECO:0000256" key="9">
    <source>
        <dbReference type="HAMAP-Rule" id="MF_00104"/>
    </source>
</evidence>
<dbReference type="CDD" id="cd00593">
    <property type="entry name" value="RIBOc"/>
    <property type="match status" value="1"/>
</dbReference>
<dbReference type="EMBL" id="LCHL01000004">
    <property type="protein sequence ID" value="KKT34084.1"/>
    <property type="molecule type" value="Genomic_DNA"/>
</dbReference>
<comment type="catalytic activity">
    <reaction evidence="1 9">
        <text>Endonucleolytic cleavage to 5'-phosphomonoester.</text>
        <dbReference type="EC" id="3.1.26.3"/>
    </reaction>
</comment>
<feature type="active site" evidence="9">
    <location>
        <position position="56"/>
    </location>
</feature>
<dbReference type="GO" id="GO:0019843">
    <property type="term" value="F:rRNA binding"/>
    <property type="evidence" value="ECO:0007669"/>
    <property type="project" value="UniProtKB-KW"/>
</dbReference>
<evidence type="ECO:0000256" key="5">
    <source>
        <dbReference type="ARBA" id="ARBA00022722"/>
    </source>
</evidence>
<dbReference type="GO" id="GO:0046872">
    <property type="term" value="F:metal ion binding"/>
    <property type="evidence" value="ECO:0007669"/>
    <property type="project" value="UniProtKB-KW"/>
</dbReference>
<proteinExistence type="inferred from homology"/>